<feature type="region of interest" description="Disordered" evidence="5">
    <location>
        <begin position="125"/>
        <end position="164"/>
    </location>
</feature>
<dbReference type="GO" id="GO:0016567">
    <property type="term" value="P:protein ubiquitination"/>
    <property type="evidence" value="ECO:0007669"/>
    <property type="project" value="TreeGrafter"/>
</dbReference>
<dbReference type="PROSITE" id="PS50088">
    <property type="entry name" value="ANK_REPEAT"/>
    <property type="match status" value="2"/>
</dbReference>
<dbReference type="SMART" id="SM00248">
    <property type="entry name" value="ANK"/>
    <property type="match status" value="3"/>
</dbReference>
<name>A0AAV9AR66_ACOGR</name>
<feature type="repeat" description="ANK" evidence="4">
    <location>
        <begin position="97"/>
        <end position="129"/>
    </location>
</feature>
<dbReference type="InterPro" id="IPR051573">
    <property type="entry name" value="Ankyrin-SOCS_box_domain"/>
</dbReference>
<dbReference type="SUPFAM" id="SSF48403">
    <property type="entry name" value="Ankyrin repeat"/>
    <property type="match status" value="1"/>
</dbReference>
<evidence type="ECO:0000256" key="5">
    <source>
        <dbReference type="SAM" id="MobiDB-lite"/>
    </source>
</evidence>
<gene>
    <name evidence="6" type="ORF">QJS04_geneDACA000165</name>
</gene>
<dbReference type="PANTHER" id="PTHR24136:SF15">
    <property type="entry name" value="ANK_REP_REGION DOMAIN-CONTAINING PROTEIN"/>
    <property type="match status" value="1"/>
</dbReference>
<comment type="similarity">
    <text evidence="1">Belongs to the ankyrin SOCS box (ASB) family.</text>
</comment>
<keyword evidence="3 4" id="KW-0040">ANK repeat</keyword>
<dbReference type="FunFam" id="1.25.40.20:FF:000316">
    <property type="entry name" value="BRCA1-associated RING domain protein 1"/>
    <property type="match status" value="1"/>
</dbReference>
<keyword evidence="7" id="KW-1185">Reference proteome</keyword>
<dbReference type="Pfam" id="PF12796">
    <property type="entry name" value="Ank_2"/>
    <property type="match status" value="1"/>
</dbReference>
<evidence type="ECO:0000313" key="6">
    <source>
        <dbReference type="EMBL" id="KAK1266602.1"/>
    </source>
</evidence>
<dbReference type="PROSITE" id="PS50297">
    <property type="entry name" value="ANK_REP_REGION"/>
    <property type="match status" value="2"/>
</dbReference>
<protein>
    <submittedName>
        <fullName evidence="6">Uncharacterized protein</fullName>
    </submittedName>
</protein>
<evidence type="ECO:0000256" key="4">
    <source>
        <dbReference type="PROSITE-ProRule" id="PRU00023"/>
    </source>
</evidence>
<evidence type="ECO:0000256" key="1">
    <source>
        <dbReference type="ARBA" id="ARBA00005949"/>
    </source>
</evidence>
<dbReference type="AlphaFoldDB" id="A0AAV9AR66"/>
<sequence>MCQYCCYHVDADTLNINIDDPIEDGDTALHLCCLYGHLSCVQLLLERGASLESRDEEGALPIHDACAGGFIQIVQLLIDSAKTPEKVKYMLETTDSEGETPLHHAARGEHLDVVRLLLSTGASPKKTNNFGKTPAELSDQGTDVRGVLEAAEAEATSPDATDGK</sequence>
<dbReference type="Gene3D" id="1.25.40.20">
    <property type="entry name" value="Ankyrin repeat-containing domain"/>
    <property type="match status" value="2"/>
</dbReference>
<dbReference type="InterPro" id="IPR036770">
    <property type="entry name" value="Ankyrin_rpt-contain_sf"/>
</dbReference>
<organism evidence="6 7">
    <name type="scientific">Acorus gramineus</name>
    <name type="common">Dwarf sweet flag</name>
    <dbReference type="NCBI Taxonomy" id="55184"/>
    <lineage>
        <taxon>Eukaryota</taxon>
        <taxon>Viridiplantae</taxon>
        <taxon>Streptophyta</taxon>
        <taxon>Embryophyta</taxon>
        <taxon>Tracheophyta</taxon>
        <taxon>Spermatophyta</taxon>
        <taxon>Magnoliopsida</taxon>
        <taxon>Liliopsida</taxon>
        <taxon>Acoraceae</taxon>
        <taxon>Acorus</taxon>
    </lineage>
</organism>
<feature type="repeat" description="ANK" evidence="4">
    <location>
        <begin position="24"/>
        <end position="56"/>
    </location>
</feature>
<comment type="caution">
    <text evidence="6">The sequence shown here is derived from an EMBL/GenBank/DDBJ whole genome shotgun (WGS) entry which is preliminary data.</text>
</comment>
<accession>A0AAV9AR66</accession>
<dbReference type="PANTHER" id="PTHR24136">
    <property type="entry name" value="SOWAH (DROSOPHILA) HOMOLOG"/>
    <property type="match status" value="1"/>
</dbReference>
<dbReference type="Proteomes" id="UP001179952">
    <property type="component" value="Unassembled WGS sequence"/>
</dbReference>
<proteinExistence type="inferred from homology"/>
<reference evidence="6" key="1">
    <citation type="journal article" date="2023" name="Nat. Commun.">
        <title>Diploid and tetraploid genomes of Acorus and the evolution of monocots.</title>
        <authorList>
            <person name="Ma L."/>
            <person name="Liu K.W."/>
            <person name="Li Z."/>
            <person name="Hsiao Y.Y."/>
            <person name="Qi Y."/>
            <person name="Fu T."/>
            <person name="Tang G.D."/>
            <person name="Zhang D."/>
            <person name="Sun W.H."/>
            <person name="Liu D.K."/>
            <person name="Li Y."/>
            <person name="Chen G.Z."/>
            <person name="Liu X.D."/>
            <person name="Liao X.Y."/>
            <person name="Jiang Y.T."/>
            <person name="Yu X."/>
            <person name="Hao Y."/>
            <person name="Huang J."/>
            <person name="Zhao X.W."/>
            <person name="Ke S."/>
            <person name="Chen Y.Y."/>
            <person name="Wu W.L."/>
            <person name="Hsu J.L."/>
            <person name="Lin Y.F."/>
            <person name="Huang M.D."/>
            <person name="Li C.Y."/>
            <person name="Huang L."/>
            <person name="Wang Z.W."/>
            <person name="Zhao X."/>
            <person name="Zhong W.Y."/>
            <person name="Peng D.H."/>
            <person name="Ahmad S."/>
            <person name="Lan S."/>
            <person name="Zhang J.S."/>
            <person name="Tsai W.C."/>
            <person name="Van de Peer Y."/>
            <person name="Liu Z.J."/>
        </authorList>
    </citation>
    <scope>NUCLEOTIDE SEQUENCE</scope>
    <source>
        <strain evidence="6">SCP</strain>
    </source>
</reference>
<evidence type="ECO:0000313" key="7">
    <source>
        <dbReference type="Proteomes" id="UP001179952"/>
    </source>
</evidence>
<evidence type="ECO:0000256" key="2">
    <source>
        <dbReference type="ARBA" id="ARBA00022737"/>
    </source>
</evidence>
<reference evidence="6" key="2">
    <citation type="submission" date="2023-06" db="EMBL/GenBank/DDBJ databases">
        <authorList>
            <person name="Ma L."/>
            <person name="Liu K.-W."/>
            <person name="Li Z."/>
            <person name="Hsiao Y.-Y."/>
            <person name="Qi Y."/>
            <person name="Fu T."/>
            <person name="Tang G."/>
            <person name="Zhang D."/>
            <person name="Sun W.-H."/>
            <person name="Liu D.-K."/>
            <person name="Li Y."/>
            <person name="Chen G.-Z."/>
            <person name="Liu X.-D."/>
            <person name="Liao X.-Y."/>
            <person name="Jiang Y.-T."/>
            <person name="Yu X."/>
            <person name="Hao Y."/>
            <person name="Huang J."/>
            <person name="Zhao X.-W."/>
            <person name="Ke S."/>
            <person name="Chen Y.-Y."/>
            <person name="Wu W.-L."/>
            <person name="Hsu J.-L."/>
            <person name="Lin Y.-F."/>
            <person name="Huang M.-D."/>
            <person name="Li C.-Y."/>
            <person name="Huang L."/>
            <person name="Wang Z.-W."/>
            <person name="Zhao X."/>
            <person name="Zhong W.-Y."/>
            <person name="Peng D.-H."/>
            <person name="Ahmad S."/>
            <person name="Lan S."/>
            <person name="Zhang J.-S."/>
            <person name="Tsai W.-C."/>
            <person name="Van De Peer Y."/>
            <person name="Liu Z.-J."/>
        </authorList>
    </citation>
    <scope>NUCLEOTIDE SEQUENCE</scope>
    <source>
        <strain evidence="6">SCP</strain>
        <tissue evidence="6">Leaves</tissue>
    </source>
</reference>
<dbReference type="EMBL" id="JAUJYN010000007">
    <property type="protein sequence ID" value="KAK1266602.1"/>
    <property type="molecule type" value="Genomic_DNA"/>
</dbReference>
<dbReference type="Pfam" id="PF00023">
    <property type="entry name" value="Ank"/>
    <property type="match status" value="1"/>
</dbReference>
<dbReference type="GO" id="GO:0045732">
    <property type="term" value="P:positive regulation of protein catabolic process"/>
    <property type="evidence" value="ECO:0007669"/>
    <property type="project" value="TreeGrafter"/>
</dbReference>
<keyword evidence="2" id="KW-0677">Repeat</keyword>
<dbReference type="InterPro" id="IPR002110">
    <property type="entry name" value="Ankyrin_rpt"/>
</dbReference>
<evidence type="ECO:0000256" key="3">
    <source>
        <dbReference type="ARBA" id="ARBA00023043"/>
    </source>
</evidence>